<keyword evidence="3" id="KW-1185">Reference proteome</keyword>
<dbReference type="AlphaFoldDB" id="A0AAD8SRG6"/>
<dbReference type="Gene3D" id="3.30.70.270">
    <property type="match status" value="1"/>
</dbReference>
<evidence type="ECO:0000256" key="1">
    <source>
        <dbReference type="SAM" id="MobiDB-lite"/>
    </source>
</evidence>
<evidence type="ECO:0000313" key="3">
    <source>
        <dbReference type="Proteomes" id="UP001231189"/>
    </source>
</evidence>
<gene>
    <name evidence="2" type="ORF">QYE76_050340</name>
</gene>
<feature type="compositionally biased region" description="Acidic residues" evidence="1">
    <location>
        <begin position="113"/>
        <end position="124"/>
    </location>
</feature>
<dbReference type="EMBL" id="JAUUTY010000003">
    <property type="protein sequence ID" value="KAK1662181.1"/>
    <property type="molecule type" value="Genomic_DNA"/>
</dbReference>
<comment type="caution">
    <text evidence="2">The sequence shown here is derived from an EMBL/GenBank/DDBJ whole genome shotgun (WGS) entry which is preliminary data.</text>
</comment>
<evidence type="ECO:0000313" key="2">
    <source>
        <dbReference type="EMBL" id="KAK1662181.1"/>
    </source>
</evidence>
<name>A0AAD8SRG6_LOLMU</name>
<feature type="compositionally biased region" description="Acidic residues" evidence="1">
    <location>
        <begin position="218"/>
        <end position="232"/>
    </location>
</feature>
<feature type="compositionally biased region" description="Acidic residues" evidence="1">
    <location>
        <begin position="154"/>
        <end position="166"/>
    </location>
</feature>
<feature type="compositionally biased region" description="Acidic residues" evidence="1">
    <location>
        <begin position="184"/>
        <end position="199"/>
    </location>
</feature>
<proteinExistence type="predicted"/>
<reference evidence="2" key="1">
    <citation type="submission" date="2023-07" db="EMBL/GenBank/DDBJ databases">
        <title>A chromosome-level genome assembly of Lolium multiflorum.</title>
        <authorList>
            <person name="Chen Y."/>
            <person name="Copetti D."/>
            <person name="Kolliker R."/>
            <person name="Studer B."/>
        </authorList>
    </citation>
    <scope>NUCLEOTIDE SEQUENCE</scope>
    <source>
        <strain evidence="2">02402/16</strain>
        <tissue evidence="2">Leaf</tissue>
    </source>
</reference>
<feature type="region of interest" description="Disordered" evidence="1">
    <location>
        <begin position="101"/>
        <end position="232"/>
    </location>
</feature>
<dbReference type="Proteomes" id="UP001231189">
    <property type="component" value="Unassembled WGS sequence"/>
</dbReference>
<dbReference type="SUPFAM" id="SSF56672">
    <property type="entry name" value="DNA/RNA polymerases"/>
    <property type="match status" value="1"/>
</dbReference>
<dbReference type="InterPro" id="IPR043128">
    <property type="entry name" value="Rev_trsase/Diguanyl_cyclase"/>
</dbReference>
<accession>A0AAD8SRG6</accession>
<organism evidence="2 3">
    <name type="scientific">Lolium multiflorum</name>
    <name type="common">Italian ryegrass</name>
    <name type="synonym">Lolium perenne subsp. multiflorum</name>
    <dbReference type="NCBI Taxonomy" id="4521"/>
    <lineage>
        <taxon>Eukaryota</taxon>
        <taxon>Viridiplantae</taxon>
        <taxon>Streptophyta</taxon>
        <taxon>Embryophyta</taxon>
        <taxon>Tracheophyta</taxon>
        <taxon>Spermatophyta</taxon>
        <taxon>Magnoliopsida</taxon>
        <taxon>Liliopsida</taxon>
        <taxon>Poales</taxon>
        <taxon>Poaceae</taxon>
        <taxon>BOP clade</taxon>
        <taxon>Pooideae</taxon>
        <taxon>Poodae</taxon>
        <taxon>Poeae</taxon>
        <taxon>Poeae Chloroplast Group 2 (Poeae type)</taxon>
        <taxon>Loliodinae</taxon>
        <taxon>Loliinae</taxon>
        <taxon>Lolium</taxon>
    </lineage>
</organism>
<protein>
    <submittedName>
        <fullName evidence="2">Uncharacterized protein</fullName>
    </submittedName>
</protein>
<sequence length="232" mass="25306">MKPPTTKKELQRLIGKINFVRRFISNLSGRIEPFMGLIHGQLSPNSQRKAASRCSTCTSFKPISTYGPSLIRPKSVLPLPRADAGKPEEAHAANIRRAIEAGDEPSHDFSTWSEDDQSLTDGESDLSFLAREEAVEESDDDHLPWDGAPSSEEERPEEEEEDDSSSDEPPAKRHCPWPGNLSDFDSDDDDADEEDEDNEGPAGGRYSSDDEPAGSSADDGDDGDDDEGSNGP</sequence>
<dbReference type="InterPro" id="IPR043502">
    <property type="entry name" value="DNA/RNA_pol_sf"/>
</dbReference>